<organism evidence="3 4">
    <name type="scientific">Segatella bryantii</name>
    <name type="common">Prevotella bryantii</name>
    <dbReference type="NCBI Taxonomy" id="77095"/>
    <lineage>
        <taxon>Bacteria</taxon>
        <taxon>Pseudomonadati</taxon>
        <taxon>Bacteroidota</taxon>
        <taxon>Bacteroidia</taxon>
        <taxon>Bacteroidales</taxon>
        <taxon>Prevotellaceae</taxon>
        <taxon>Segatella</taxon>
    </lineage>
</organism>
<evidence type="ECO:0000256" key="1">
    <source>
        <dbReference type="SAM" id="MobiDB-lite"/>
    </source>
</evidence>
<gene>
    <name evidence="3" type="ORF">PRRU23_17590</name>
</gene>
<sequence length="389" mass="42932">MKLKHLFIGLLTFGNSFLVCYAQQSGFSVAEQEQISIPTPHLFSHSNVLTIDFSTYSNQDYSFPLPIGKATLQNNQALEITTRKGDAVRAMFAGVVRLARKTSKYGNVIVVRHDNGLETVYAYNLQNVVKVGQRVKAGQTLAIVGGNDNRFFCLFAIMINGGWLNPSIFVEVNSHKLSKRAFSFKRFGNHVDIIPSSSSSNGSLLQESSDKKNNSPVKLTLDPEEASDPFLNSMTFKLDLEGIQKEHWAYPLPGSHVISSYGGKRNHSGVDIKTKPNDNILAAFDGLVIKSSPFSGYGNCIVIKHAYGFETLYSHQSKNLVKVGQKVKAGQVIGLTGRTGRATTEHLHFEVHFKGRTINPATIFNHVARRLQAFTLILSKSGNVKTLKK</sequence>
<dbReference type="RefSeq" id="WP_006283620.1">
    <property type="nucleotide sequence ID" value="NZ_BPTR01000001.1"/>
</dbReference>
<feature type="compositionally biased region" description="Low complexity" evidence="1">
    <location>
        <begin position="198"/>
        <end position="207"/>
    </location>
</feature>
<dbReference type="InterPro" id="IPR016047">
    <property type="entry name" value="M23ase_b-sheet_dom"/>
</dbReference>
<comment type="caution">
    <text evidence="3">The sequence shown here is derived from an EMBL/GenBank/DDBJ whole genome shotgun (WGS) entry which is preliminary data.</text>
</comment>
<reference evidence="3" key="1">
    <citation type="submission" date="2021-08" db="EMBL/GenBank/DDBJ databases">
        <title>Prevotella lacticifex sp. nov., isolated from rumen of cow.</title>
        <authorList>
            <person name="Shinkai T."/>
            <person name="Ikeyama N."/>
            <person name="Kumagai M."/>
            <person name="Ohmori H."/>
            <person name="Sakamoto M."/>
            <person name="Ohkuma M."/>
            <person name="Mitsumori M."/>
        </authorList>
    </citation>
    <scope>NUCLEOTIDE SEQUENCE</scope>
    <source>
        <strain evidence="3">DSM 11371</strain>
    </source>
</reference>
<dbReference type="Pfam" id="PF01551">
    <property type="entry name" value="Peptidase_M23"/>
    <property type="match status" value="2"/>
</dbReference>
<dbReference type="GO" id="GO:0004222">
    <property type="term" value="F:metalloendopeptidase activity"/>
    <property type="evidence" value="ECO:0007669"/>
    <property type="project" value="TreeGrafter"/>
</dbReference>
<dbReference type="AlphaFoldDB" id="A0AA37MLQ3"/>
<evidence type="ECO:0000313" key="3">
    <source>
        <dbReference type="EMBL" id="GJG28059.1"/>
    </source>
</evidence>
<proteinExistence type="predicted"/>
<accession>A0AA37MLQ3</accession>
<dbReference type="PANTHER" id="PTHR21666">
    <property type="entry name" value="PEPTIDASE-RELATED"/>
    <property type="match status" value="1"/>
</dbReference>
<dbReference type="InterPro" id="IPR050570">
    <property type="entry name" value="Cell_wall_metabolism_enzyme"/>
</dbReference>
<name>A0AA37MLQ3_SEGBR</name>
<dbReference type="Gene3D" id="2.70.70.10">
    <property type="entry name" value="Glucose Permease (Domain IIA)"/>
    <property type="match status" value="2"/>
</dbReference>
<dbReference type="SUPFAM" id="SSF51261">
    <property type="entry name" value="Duplicated hybrid motif"/>
    <property type="match status" value="2"/>
</dbReference>
<dbReference type="PANTHER" id="PTHR21666:SF270">
    <property type="entry name" value="MUREIN HYDROLASE ACTIVATOR ENVC"/>
    <property type="match status" value="1"/>
</dbReference>
<dbReference type="Proteomes" id="UP000887043">
    <property type="component" value="Unassembled WGS sequence"/>
</dbReference>
<protein>
    <recommendedName>
        <fullName evidence="2">M23ase beta-sheet core domain-containing protein</fullName>
    </recommendedName>
</protein>
<dbReference type="EMBL" id="BPTR01000001">
    <property type="protein sequence ID" value="GJG28059.1"/>
    <property type="molecule type" value="Genomic_DNA"/>
</dbReference>
<dbReference type="CDD" id="cd12797">
    <property type="entry name" value="M23_peptidase"/>
    <property type="match status" value="2"/>
</dbReference>
<feature type="domain" description="M23ase beta-sheet core" evidence="2">
    <location>
        <begin position="75"/>
        <end position="164"/>
    </location>
</feature>
<feature type="domain" description="M23ase beta-sheet core" evidence="2">
    <location>
        <begin position="266"/>
        <end position="360"/>
    </location>
</feature>
<evidence type="ECO:0000259" key="2">
    <source>
        <dbReference type="Pfam" id="PF01551"/>
    </source>
</evidence>
<evidence type="ECO:0000313" key="4">
    <source>
        <dbReference type="Proteomes" id="UP000887043"/>
    </source>
</evidence>
<feature type="region of interest" description="Disordered" evidence="1">
    <location>
        <begin position="198"/>
        <end position="219"/>
    </location>
</feature>
<dbReference type="InterPro" id="IPR011055">
    <property type="entry name" value="Dup_hybrid_motif"/>
</dbReference>